<reference evidence="14" key="4">
    <citation type="submission" date="2023-01" db="EMBL/GenBank/DDBJ databases">
        <title>Draft genome sequence of Psychrobacter pacificensis strain NBRC 103191.</title>
        <authorList>
            <person name="Sun Q."/>
            <person name="Mori K."/>
        </authorList>
    </citation>
    <scope>NUCLEOTIDE SEQUENCE</scope>
    <source>
        <strain evidence="14">NBRC 103191</strain>
    </source>
</reference>
<keyword evidence="4 10" id="KW-0067">ATP-binding</keyword>
<evidence type="ECO:0000259" key="12">
    <source>
        <dbReference type="Pfam" id="PF08264"/>
    </source>
</evidence>
<dbReference type="PANTHER" id="PTHR11946">
    <property type="entry name" value="VALYL-TRNA SYNTHETASES"/>
    <property type="match status" value="1"/>
</dbReference>
<evidence type="ECO:0000256" key="7">
    <source>
        <dbReference type="ARBA" id="ARBA00023146"/>
    </source>
</evidence>
<dbReference type="InterPro" id="IPR037118">
    <property type="entry name" value="Val-tRNA_synth_C_sf"/>
</dbReference>
<dbReference type="Proteomes" id="UP001156645">
    <property type="component" value="Unassembled WGS sequence"/>
</dbReference>
<keyword evidence="5 10" id="KW-0648">Protein biosynthesis</keyword>
<dbReference type="InterPro" id="IPR002303">
    <property type="entry name" value="Valyl-tRNA_ligase"/>
</dbReference>
<comment type="subunit">
    <text evidence="10">Monomer.</text>
</comment>
<dbReference type="SUPFAM" id="SSF47323">
    <property type="entry name" value="Anticodon-binding domain of a subclass of class I aminoacyl-tRNA synthetases"/>
    <property type="match status" value="1"/>
</dbReference>
<dbReference type="GO" id="GO:0005524">
    <property type="term" value="F:ATP binding"/>
    <property type="evidence" value="ECO:0007669"/>
    <property type="project" value="UniProtKB-UniRule"/>
</dbReference>
<evidence type="ECO:0000259" key="13">
    <source>
        <dbReference type="Pfam" id="PF10458"/>
    </source>
</evidence>
<protein>
    <recommendedName>
        <fullName evidence="10">Valine--tRNA ligase</fullName>
        <ecNumber evidence="10">6.1.1.9</ecNumber>
    </recommendedName>
    <alternativeName>
        <fullName evidence="10">Valyl-tRNA synthetase</fullName>
        <shortName evidence="10">ValRS</shortName>
    </alternativeName>
</protein>
<evidence type="ECO:0000256" key="5">
    <source>
        <dbReference type="ARBA" id="ARBA00022917"/>
    </source>
</evidence>
<dbReference type="SUPFAM" id="SSF50677">
    <property type="entry name" value="ValRS/IleRS/LeuRS editing domain"/>
    <property type="match status" value="1"/>
</dbReference>
<dbReference type="InterPro" id="IPR001412">
    <property type="entry name" value="aa-tRNA-synth_I_CS"/>
</dbReference>
<dbReference type="SUPFAM" id="SSF52374">
    <property type="entry name" value="Nucleotidylyl transferase"/>
    <property type="match status" value="1"/>
</dbReference>
<dbReference type="Gene3D" id="1.10.730.10">
    <property type="entry name" value="Isoleucyl-tRNA Synthetase, Domain 1"/>
    <property type="match status" value="1"/>
</dbReference>
<dbReference type="GO" id="GO:0006438">
    <property type="term" value="P:valyl-tRNA aminoacylation"/>
    <property type="evidence" value="ECO:0007669"/>
    <property type="project" value="UniProtKB-UniRule"/>
</dbReference>
<feature type="domain" description="Valyl-tRNA synthetase tRNA-binding arm" evidence="13">
    <location>
        <begin position="913"/>
        <end position="975"/>
    </location>
</feature>
<dbReference type="Pfam" id="PF00133">
    <property type="entry name" value="tRNA-synt_1"/>
    <property type="match status" value="1"/>
</dbReference>
<dbReference type="InterPro" id="IPR009008">
    <property type="entry name" value="Val/Leu/Ile-tRNA-synth_edit"/>
</dbReference>
<evidence type="ECO:0000256" key="2">
    <source>
        <dbReference type="ARBA" id="ARBA00022598"/>
    </source>
</evidence>
<evidence type="ECO:0000313" key="16">
    <source>
        <dbReference type="Proteomes" id="UP000198501"/>
    </source>
</evidence>
<dbReference type="AlphaFoldDB" id="A0A1G6WM59"/>
<evidence type="ECO:0000313" key="17">
    <source>
        <dbReference type="Proteomes" id="UP001156645"/>
    </source>
</evidence>
<name>A0A1G6WM59_9GAMM</name>
<evidence type="ECO:0000256" key="9">
    <source>
        <dbReference type="ARBA" id="ARBA00060830"/>
    </source>
</evidence>
<dbReference type="GO" id="GO:0002161">
    <property type="term" value="F:aminoacyl-tRNA deacylase activity"/>
    <property type="evidence" value="ECO:0007669"/>
    <property type="project" value="InterPro"/>
</dbReference>
<dbReference type="GO" id="GO:0004832">
    <property type="term" value="F:valine-tRNA ligase activity"/>
    <property type="evidence" value="ECO:0007669"/>
    <property type="project" value="UniProtKB-UniRule"/>
</dbReference>
<dbReference type="InterPro" id="IPR009080">
    <property type="entry name" value="tRNAsynth_Ia_anticodon-bd"/>
</dbReference>
<comment type="catalytic activity">
    <reaction evidence="8 10">
        <text>tRNA(Val) + L-valine + ATP = L-valyl-tRNA(Val) + AMP + diphosphate</text>
        <dbReference type="Rhea" id="RHEA:10704"/>
        <dbReference type="Rhea" id="RHEA-COMP:9672"/>
        <dbReference type="Rhea" id="RHEA-COMP:9708"/>
        <dbReference type="ChEBI" id="CHEBI:30616"/>
        <dbReference type="ChEBI" id="CHEBI:33019"/>
        <dbReference type="ChEBI" id="CHEBI:57762"/>
        <dbReference type="ChEBI" id="CHEBI:78442"/>
        <dbReference type="ChEBI" id="CHEBI:78537"/>
        <dbReference type="ChEBI" id="CHEBI:456215"/>
        <dbReference type="EC" id="6.1.1.9"/>
    </reaction>
</comment>
<dbReference type="FunFam" id="1.10.730.10:FF:000009">
    <property type="entry name" value="Valine--tRNA ligase, mitochondrial"/>
    <property type="match status" value="1"/>
</dbReference>
<dbReference type="InterPro" id="IPR014729">
    <property type="entry name" value="Rossmann-like_a/b/a_fold"/>
</dbReference>
<evidence type="ECO:0000256" key="6">
    <source>
        <dbReference type="ARBA" id="ARBA00023054"/>
    </source>
</evidence>
<comment type="domain">
    <text evidence="10">The C-terminal coiled-coil domain is crucial for aminoacylation activity.</text>
</comment>
<keyword evidence="7 10" id="KW-0030">Aminoacyl-tRNA synthetase</keyword>
<evidence type="ECO:0000259" key="11">
    <source>
        <dbReference type="Pfam" id="PF00133"/>
    </source>
</evidence>
<evidence type="ECO:0000256" key="4">
    <source>
        <dbReference type="ARBA" id="ARBA00022840"/>
    </source>
</evidence>
<dbReference type="FunFam" id="3.90.740.10:FF:000003">
    <property type="entry name" value="Valine--tRNA ligase"/>
    <property type="match status" value="1"/>
</dbReference>
<dbReference type="FunFam" id="3.40.50.620:FF:000020">
    <property type="entry name" value="Valine--tRNA ligase, mitochondrial"/>
    <property type="match status" value="1"/>
</dbReference>
<accession>A0A1G6WM59</accession>
<dbReference type="SUPFAM" id="SSF46589">
    <property type="entry name" value="tRNA-binding arm"/>
    <property type="match status" value="1"/>
</dbReference>
<reference evidence="17" key="3">
    <citation type="journal article" date="2019" name="Int. J. Syst. Evol. Microbiol.">
        <title>The Global Catalogue of Microorganisms (GCM) 10K type strain sequencing project: providing services to taxonomists for standard genome sequencing and annotation.</title>
        <authorList>
            <consortium name="The Broad Institute Genomics Platform"/>
            <consortium name="The Broad Institute Genome Sequencing Center for Infectious Disease"/>
            <person name="Wu L."/>
            <person name="Ma J."/>
        </authorList>
    </citation>
    <scope>NUCLEOTIDE SEQUENCE [LARGE SCALE GENOMIC DNA]</scope>
    <source>
        <strain evidence="17">NBRC 103191</strain>
    </source>
</reference>
<comment type="similarity">
    <text evidence="9 10">Belongs to the class-I aminoacyl-tRNA synthetase family. ValS type 1 subfamily.</text>
</comment>
<dbReference type="NCBIfam" id="NF004349">
    <property type="entry name" value="PRK05729.1"/>
    <property type="match status" value="1"/>
</dbReference>
<evidence type="ECO:0000256" key="10">
    <source>
        <dbReference type="HAMAP-Rule" id="MF_02004"/>
    </source>
</evidence>
<keyword evidence="2 10" id="KW-0436">Ligase</keyword>
<gene>
    <name evidence="10 14" type="primary">valS</name>
    <name evidence="14" type="ORF">GCM10007915_14880</name>
    <name evidence="15" type="ORF">SAMN05660405_00998</name>
</gene>
<dbReference type="CDD" id="cd07962">
    <property type="entry name" value="Anticodon_Ia_Val"/>
    <property type="match status" value="1"/>
</dbReference>
<feature type="domain" description="Methionyl/Valyl/Leucyl/Isoleucyl-tRNA synthetase anticodon-binding" evidence="12">
    <location>
        <begin position="697"/>
        <end position="850"/>
    </location>
</feature>
<feature type="coiled-coil region" evidence="10">
    <location>
        <begin position="915"/>
        <end position="977"/>
    </location>
</feature>
<dbReference type="Gene3D" id="3.40.50.620">
    <property type="entry name" value="HUPs"/>
    <property type="match status" value="2"/>
</dbReference>
<sequence length="977" mass="110926">MSNHNLTASIQAALNQLENAYNPAQVEAGMYQGWEESGYFAPTFDKDESFSIALPPPNVTGSLHMGHGFNNAIMDALTRYHRMNGDNTLWQPGTDHAGIATQMVVERRLEAQGIRRRDMTREDFIDKVWEWKEESGGSITSQIRRLGSSVDWSRERFTMDDGLSNAVKEVFVRLFDDGLIYRGKRLVNWDPKFQTALSDLEVENHDEKGSLWHFRYHFTDKDLTTQDGKNYLVVATTRPETLLGDTAVAVNPSDERYAHLVGKTITLPITGRVVPIVADDYVESDFGTGCVKITPAHDFNDYELGRRHSLPLINILDERANILPAMEVYPDLQTREPELETTPSEYAGLERFAARKFLVEQAGDQGWLEDIEDYALKAPRAERGGTIVEPWLTDQWYVAVKELAKPAIEAVEDGSIEFVPAQYKNMYMAWMTDLQDWCISRQLWWGHRIPAWYDDAAGEVYVARSEAEVRTKYNLSDDVALRQEDDVLDTWFSSGLWTFSTLGWADPAADKKVLETFHPTSVLVTGFDIIFFWVARMIMLTMHFVKNEDGTPQVPFKTVYVHGLVRDGNGQKMSKSKGNVLDPIDLIDGIDLEALVEKRTSNMMNPKDAAKIEKQTRKEFPEGIPAYGTDALRFTFTSLASTGRDINFDLKRVEGYRNFCNKIWNASRFVLMNCVDGDSNAKPIDQTANPDVWELPEKWIMSRLNSSIKDIHQHFAQYRLDMVSQDIYEFIWNEYCDWYVELAKASLNDDSVTDARKAQIRYVLLHVLETALRFSHPIMPYLTEEIWQTVAPLLSRKDTDSIVVAAYPQADNAQISEQVEADMAWLQELIASIRNIRGEMKLGNAVRLPVLLQNIADEEEARLSRIKNQFKALAKVESLEIVKEDDEVPLSSSSMVGQLRVLVPMKGLIDPTAELARLDKAHEKLQKQADGISRKLSNEGFVSKAPAQVVDAEKAKLAELEGQLKTMTAQMEQLKAL</sequence>
<dbReference type="EMBL" id="BSOK01000025">
    <property type="protein sequence ID" value="GLR29250.1"/>
    <property type="molecule type" value="Genomic_DNA"/>
</dbReference>
<evidence type="ECO:0000313" key="14">
    <source>
        <dbReference type="EMBL" id="GLR29250.1"/>
    </source>
</evidence>
<dbReference type="CDD" id="cd00817">
    <property type="entry name" value="ValRS_core"/>
    <property type="match status" value="1"/>
</dbReference>
<feature type="short sequence motif" description="'KMSKS' region" evidence="10">
    <location>
        <begin position="572"/>
        <end position="576"/>
    </location>
</feature>
<dbReference type="FunFam" id="3.40.50.620:FF:000073">
    <property type="entry name" value="Valine--tRNA ligase"/>
    <property type="match status" value="1"/>
</dbReference>
<feature type="domain" description="Aminoacyl-tRNA synthetase class Ia" evidence="11">
    <location>
        <begin position="30"/>
        <end position="649"/>
    </location>
</feature>
<dbReference type="Pfam" id="PF08264">
    <property type="entry name" value="Anticodon_1"/>
    <property type="match status" value="1"/>
</dbReference>
<comment type="domain">
    <text evidence="10">ValRS has two distinct active sites: one for aminoacylation and one for editing. The misactivated threonine is translocated from the active site to the editing site.</text>
</comment>
<comment type="function">
    <text evidence="10">Catalyzes the attachment of valine to tRNA(Val). As ValRS can inadvertently accommodate and process structurally similar amino acids such as threonine, to avoid such errors, it has a 'posttransfer' editing activity that hydrolyzes mischarged Thr-tRNA(Val) in a tRNA-dependent manner.</text>
</comment>
<dbReference type="PRINTS" id="PR00986">
    <property type="entry name" value="TRNASYNTHVAL"/>
</dbReference>
<dbReference type="InterPro" id="IPR019499">
    <property type="entry name" value="Val-tRNA_synth_tRNA-bd"/>
</dbReference>
<keyword evidence="17" id="KW-1185">Reference proteome</keyword>
<comment type="subcellular location">
    <subcellularLocation>
        <location evidence="10">Cytoplasm</location>
    </subcellularLocation>
</comment>
<reference evidence="15 16" key="2">
    <citation type="submission" date="2016-10" db="EMBL/GenBank/DDBJ databases">
        <authorList>
            <person name="de Groot N.N."/>
        </authorList>
    </citation>
    <scope>NUCLEOTIDE SEQUENCE [LARGE SCALE GENOMIC DNA]</scope>
    <source>
        <strain evidence="15 16">DSM 23406</strain>
    </source>
</reference>
<feature type="short sequence motif" description="'HIGH' region" evidence="10">
    <location>
        <begin position="57"/>
        <end position="67"/>
    </location>
</feature>
<keyword evidence="6 10" id="KW-0175">Coiled coil</keyword>
<dbReference type="GO" id="GO:0005829">
    <property type="term" value="C:cytosol"/>
    <property type="evidence" value="ECO:0007669"/>
    <property type="project" value="TreeGrafter"/>
</dbReference>
<dbReference type="Proteomes" id="UP000198501">
    <property type="component" value="Unassembled WGS sequence"/>
</dbReference>
<dbReference type="Gene3D" id="3.90.740.10">
    <property type="entry name" value="Valyl/Leucyl/Isoleucyl-tRNA synthetase, editing domain"/>
    <property type="match status" value="1"/>
</dbReference>
<dbReference type="InterPro" id="IPR033705">
    <property type="entry name" value="Anticodon_Ia_Val"/>
</dbReference>
<dbReference type="FunFam" id="1.10.287.380:FF:000001">
    <property type="entry name" value="Valine--tRNA ligase"/>
    <property type="match status" value="1"/>
</dbReference>
<keyword evidence="3 10" id="KW-0547">Nucleotide-binding</keyword>
<feature type="binding site" evidence="10">
    <location>
        <position position="575"/>
    </location>
    <ligand>
        <name>ATP</name>
        <dbReference type="ChEBI" id="CHEBI:30616"/>
    </ligand>
</feature>
<dbReference type="Pfam" id="PF10458">
    <property type="entry name" value="Val_tRNA-synt_C"/>
    <property type="match status" value="1"/>
</dbReference>
<keyword evidence="1 10" id="KW-0963">Cytoplasm</keyword>
<dbReference type="InterPro" id="IPR010978">
    <property type="entry name" value="tRNA-bd_arm"/>
</dbReference>
<dbReference type="Gene3D" id="1.10.287.380">
    <property type="entry name" value="Valyl-tRNA synthetase, C-terminal domain"/>
    <property type="match status" value="1"/>
</dbReference>
<dbReference type="InterPro" id="IPR013155">
    <property type="entry name" value="M/V/L/I-tRNA-synth_anticd-bd"/>
</dbReference>
<dbReference type="PANTHER" id="PTHR11946:SF93">
    <property type="entry name" value="VALINE--TRNA LIGASE, CHLOROPLASTIC_MITOCHONDRIAL 2"/>
    <property type="match status" value="1"/>
</dbReference>
<dbReference type="PROSITE" id="PS00178">
    <property type="entry name" value="AA_TRNA_LIGASE_I"/>
    <property type="match status" value="1"/>
</dbReference>
<dbReference type="HAMAP" id="MF_02004">
    <property type="entry name" value="Val_tRNA_synth_type1"/>
    <property type="match status" value="1"/>
</dbReference>
<reference evidence="14" key="1">
    <citation type="journal article" date="2014" name="Int. J. Syst. Evol. Microbiol.">
        <title>Complete genome of a new Firmicutes species belonging to the dominant human colonic microbiota ('Ruminococcus bicirculans') reveals two chromosomes and a selective capacity to utilize plant glucans.</title>
        <authorList>
            <consortium name="NISC Comparative Sequencing Program"/>
            <person name="Wegmann U."/>
            <person name="Louis P."/>
            <person name="Goesmann A."/>
            <person name="Henrissat B."/>
            <person name="Duncan S.H."/>
            <person name="Flint H.J."/>
        </authorList>
    </citation>
    <scope>NUCLEOTIDE SEQUENCE</scope>
    <source>
        <strain evidence="14">NBRC 103191</strain>
    </source>
</reference>
<proteinExistence type="inferred from homology"/>
<evidence type="ECO:0000256" key="8">
    <source>
        <dbReference type="ARBA" id="ARBA00047552"/>
    </source>
</evidence>
<dbReference type="EC" id="6.1.1.9" evidence="10"/>
<dbReference type="RefSeq" id="WP_093069257.1">
    <property type="nucleotide sequence ID" value="NZ_BSOK01000025.1"/>
</dbReference>
<dbReference type="EMBL" id="FNAL01000006">
    <property type="protein sequence ID" value="SDD67040.1"/>
    <property type="molecule type" value="Genomic_DNA"/>
</dbReference>
<organism evidence="15 16">
    <name type="scientific">Psychrobacter pacificensis</name>
    <dbReference type="NCBI Taxonomy" id="112002"/>
    <lineage>
        <taxon>Bacteria</taxon>
        <taxon>Pseudomonadati</taxon>
        <taxon>Pseudomonadota</taxon>
        <taxon>Gammaproteobacteria</taxon>
        <taxon>Moraxellales</taxon>
        <taxon>Moraxellaceae</taxon>
        <taxon>Psychrobacter</taxon>
    </lineage>
</organism>
<dbReference type="NCBIfam" id="TIGR00422">
    <property type="entry name" value="valS"/>
    <property type="match status" value="1"/>
</dbReference>
<evidence type="ECO:0000313" key="15">
    <source>
        <dbReference type="EMBL" id="SDD67040.1"/>
    </source>
</evidence>
<dbReference type="InterPro" id="IPR002300">
    <property type="entry name" value="aa-tRNA-synth_Ia"/>
</dbReference>
<evidence type="ECO:0000256" key="3">
    <source>
        <dbReference type="ARBA" id="ARBA00022741"/>
    </source>
</evidence>
<evidence type="ECO:0000256" key="1">
    <source>
        <dbReference type="ARBA" id="ARBA00022490"/>
    </source>
</evidence>